<sequence length="258" mass="28882">MAIELADLREILLSLKGVEEYVGGNLLILGSAEVHVSADEYKALVAETGFLSHSFPDKLTPFSLGEALGFKLTETLDINGEATITHDLMLPTPTSLCDKYHMIIDAGVLFWCFNPGLALNNIYSMLRLDGIAAHITAVSGFYGRGYYNIHPKLLDDFYRLNGCRYIRGIYRQRQISISRWDRVKRRIFLIFGYHTTPRFIDPPDKFGFVNLSFLAGEGYTFSESGNDLLSPIFIPNDVIGALIFQKGLHPTLVEPALI</sequence>
<reference evidence="1" key="1">
    <citation type="submission" date="2022-11" db="EMBL/GenBank/DDBJ databases">
        <title>Complete Genome Sequences of three Polynucleobacter sp. Subcluster PnecC Strains KF022, KF023, and KF032 Isolated from a Shallow Eutrophic Lake in Japan.</title>
        <authorList>
            <person name="Ogata Y."/>
            <person name="Watanabe K."/>
            <person name="Takemine S."/>
            <person name="Shindo C."/>
            <person name="Kurokawa R."/>
            <person name="Suda W."/>
        </authorList>
    </citation>
    <scope>NUCLEOTIDE SEQUENCE</scope>
    <source>
        <strain evidence="1">KF023</strain>
    </source>
</reference>
<dbReference type="AlphaFoldDB" id="A0A9C7CL32"/>
<gene>
    <name evidence="1" type="ORF">PKF023_03400</name>
</gene>
<protein>
    <submittedName>
        <fullName evidence="1">Uncharacterized protein</fullName>
    </submittedName>
</protein>
<name>A0A9C7CL32_9BURK</name>
<dbReference type="RefSeq" id="WP_281742911.1">
    <property type="nucleotide sequence ID" value="NZ_AP026973.1"/>
</dbReference>
<dbReference type="EMBL" id="AP026973">
    <property type="protein sequence ID" value="BDT76537.1"/>
    <property type="molecule type" value="Genomic_DNA"/>
</dbReference>
<organism evidence="1">
    <name type="scientific">Polynucleobacter yangtzensis</name>
    <dbReference type="NCBI Taxonomy" id="1743159"/>
    <lineage>
        <taxon>Bacteria</taxon>
        <taxon>Pseudomonadati</taxon>
        <taxon>Pseudomonadota</taxon>
        <taxon>Betaproteobacteria</taxon>
        <taxon>Burkholderiales</taxon>
        <taxon>Burkholderiaceae</taxon>
        <taxon>Polynucleobacter</taxon>
    </lineage>
</organism>
<proteinExistence type="predicted"/>
<dbReference type="KEGG" id="pyt:PKF023_03400"/>
<accession>A0A9C7CL32</accession>
<evidence type="ECO:0000313" key="1">
    <source>
        <dbReference type="EMBL" id="BDT76537.1"/>
    </source>
</evidence>
<dbReference type="Proteomes" id="UP001211097">
    <property type="component" value="Chromosome"/>
</dbReference>